<dbReference type="EMBL" id="BMAU01021343">
    <property type="protein sequence ID" value="GFY17092.1"/>
    <property type="molecule type" value="Genomic_DNA"/>
</dbReference>
<dbReference type="Proteomes" id="UP000887159">
    <property type="component" value="Unassembled WGS sequence"/>
</dbReference>
<accession>A0A8X6VFW2</accession>
<dbReference type="InterPro" id="IPR001888">
    <property type="entry name" value="Transposase_1"/>
</dbReference>
<dbReference type="InterPro" id="IPR036397">
    <property type="entry name" value="RNaseH_sf"/>
</dbReference>
<evidence type="ECO:0000313" key="1">
    <source>
        <dbReference type="EMBL" id="GFY17092.1"/>
    </source>
</evidence>
<dbReference type="Gene3D" id="3.30.420.10">
    <property type="entry name" value="Ribonuclease H-like superfamily/Ribonuclease H"/>
    <property type="match status" value="1"/>
</dbReference>
<reference evidence="1" key="1">
    <citation type="submission" date="2020-08" db="EMBL/GenBank/DDBJ databases">
        <title>Multicomponent nature underlies the extraordinary mechanical properties of spider dragline silk.</title>
        <authorList>
            <person name="Kono N."/>
            <person name="Nakamura H."/>
            <person name="Mori M."/>
            <person name="Yoshida Y."/>
            <person name="Ohtoshi R."/>
            <person name="Malay A.D."/>
            <person name="Moran D.A.P."/>
            <person name="Tomita M."/>
            <person name="Numata K."/>
            <person name="Arakawa K."/>
        </authorList>
    </citation>
    <scope>NUCLEOTIDE SEQUENCE</scope>
</reference>
<dbReference type="GO" id="GO:0003676">
    <property type="term" value="F:nucleic acid binding"/>
    <property type="evidence" value="ECO:0007669"/>
    <property type="project" value="InterPro"/>
</dbReference>
<name>A0A8X6VFW2_TRICX</name>
<dbReference type="PANTHER" id="PTHR46060:SF1">
    <property type="entry name" value="MARINER MOS1 TRANSPOSASE-LIKE PROTEIN"/>
    <property type="match status" value="1"/>
</dbReference>
<dbReference type="AlphaFoldDB" id="A0A8X6VFW2"/>
<dbReference type="PANTHER" id="PTHR46060">
    <property type="entry name" value="MARINER MOS1 TRANSPOSASE-LIKE PROTEIN"/>
    <property type="match status" value="1"/>
</dbReference>
<comment type="caution">
    <text evidence="1">The sequence shown here is derived from an EMBL/GenBank/DDBJ whole genome shotgun (WGS) entry which is preliminary data.</text>
</comment>
<sequence>MASIFWDAYGILFIDYLEKGKILNSEYYTVLLDQLNEKIKKKRPQMQKKKVMYLEDNAPCHKSMKTMVKLNELCLNYFPTTVQFSSGVTYTPQLPHHGGRVLRGPKPD</sequence>
<dbReference type="Pfam" id="PF01359">
    <property type="entry name" value="Transposase_1"/>
    <property type="match status" value="1"/>
</dbReference>
<protein>
    <submittedName>
        <fullName evidence="1">Transposase</fullName>
    </submittedName>
</protein>
<evidence type="ECO:0000313" key="2">
    <source>
        <dbReference type="Proteomes" id="UP000887159"/>
    </source>
</evidence>
<dbReference type="InterPro" id="IPR052709">
    <property type="entry name" value="Transposase-MT_Hybrid"/>
</dbReference>
<gene>
    <name evidence="1" type="ORF">TNCV_1088681</name>
</gene>
<proteinExistence type="predicted"/>
<keyword evidence="2" id="KW-1185">Reference proteome</keyword>
<organism evidence="1 2">
    <name type="scientific">Trichonephila clavipes</name>
    <name type="common">Golden silk orbweaver</name>
    <name type="synonym">Nephila clavipes</name>
    <dbReference type="NCBI Taxonomy" id="2585209"/>
    <lineage>
        <taxon>Eukaryota</taxon>
        <taxon>Metazoa</taxon>
        <taxon>Ecdysozoa</taxon>
        <taxon>Arthropoda</taxon>
        <taxon>Chelicerata</taxon>
        <taxon>Arachnida</taxon>
        <taxon>Araneae</taxon>
        <taxon>Araneomorphae</taxon>
        <taxon>Entelegynae</taxon>
        <taxon>Araneoidea</taxon>
        <taxon>Nephilidae</taxon>
        <taxon>Trichonephila</taxon>
    </lineage>
</organism>